<comment type="subcellular location">
    <subcellularLocation>
        <location evidence="1">Nucleus</location>
    </subcellularLocation>
</comment>
<dbReference type="InterPro" id="IPR041195">
    <property type="entry name" value="Rnh202_N"/>
</dbReference>
<evidence type="ECO:0000256" key="3">
    <source>
        <dbReference type="ARBA" id="ARBA00023242"/>
    </source>
</evidence>
<accession>A0A2A9NUM6</accession>
<name>A0A2A9NUM6_9AGAR</name>
<dbReference type="Gene3D" id="2.20.25.530">
    <property type="match status" value="1"/>
</dbReference>
<dbReference type="InterPro" id="IPR040456">
    <property type="entry name" value="RNase_H2_suB"/>
</dbReference>
<evidence type="ECO:0000256" key="1">
    <source>
        <dbReference type="ARBA" id="ARBA00004123"/>
    </source>
</evidence>
<evidence type="ECO:0000256" key="4">
    <source>
        <dbReference type="ARBA" id="ARBA00024778"/>
    </source>
</evidence>
<dbReference type="PANTHER" id="PTHR13383:SF11">
    <property type="entry name" value="RIBONUCLEASE H2 SUBUNIT B"/>
    <property type="match status" value="1"/>
</dbReference>
<dbReference type="Pfam" id="PF09468">
    <property type="entry name" value="RNase_H2-Ydr279"/>
    <property type="match status" value="1"/>
</dbReference>
<proteinExistence type="predicted"/>
<dbReference type="GO" id="GO:0005654">
    <property type="term" value="C:nucleoplasm"/>
    <property type="evidence" value="ECO:0007669"/>
    <property type="project" value="TreeGrafter"/>
</dbReference>
<protein>
    <recommendedName>
        <fullName evidence="2">Ribonuclease H2 subunit B</fullName>
    </recommendedName>
    <alternativeName>
        <fullName evidence="5">Ribonuclease HI subunit B</fullName>
    </alternativeName>
</protein>
<gene>
    <name evidence="8" type="ORF">AMATHDRAFT_54330</name>
</gene>
<keyword evidence="3" id="KW-0539">Nucleus</keyword>
<dbReference type="Gene3D" id="1.10.20.120">
    <property type="match status" value="1"/>
</dbReference>
<reference evidence="8 9" key="1">
    <citation type="submission" date="2014-02" db="EMBL/GenBank/DDBJ databases">
        <title>Transposable element dynamics among asymbiotic and ectomycorrhizal Amanita fungi.</title>
        <authorList>
            <consortium name="DOE Joint Genome Institute"/>
            <person name="Hess J."/>
            <person name="Skrede I."/>
            <person name="Wolfe B."/>
            <person name="LaButti K."/>
            <person name="Ohm R.A."/>
            <person name="Grigoriev I.V."/>
            <person name="Pringle A."/>
        </authorList>
    </citation>
    <scope>NUCLEOTIDE SEQUENCE [LARGE SCALE GENOMIC DNA]</scope>
    <source>
        <strain evidence="8 9">SKay4041</strain>
    </source>
</reference>
<feature type="domain" description="Rnh202 triple barrel" evidence="7">
    <location>
        <begin position="24"/>
        <end position="85"/>
    </location>
</feature>
<evidence type="ECO:0000313" key="9">
    <source>
        <dbReference type="Proteomes" id="UP000242287"/>
    </source>
</evidence>
<organism evidence="8 9">
    <name type="scientific">Amanita thiersii Skay4041</name>
    <dbReference type="NCBI Taxonomy" id="703135"/>
    <lineage>
        <taxon>Eukaryota</taxon>
        <taxon>Fungi</taxon>
        <taxon>Dikarya</taxon>
        <taxon>Basidiomycota</taxon>
        <taxon>Agaricomycotina</taxon>
        <taxon>Agaricomycetes</taxon>
        <taxon>Agaricomycetidae</taxon>
        <taxon>Agaricales</taxon>
        <taxon>Pluteineae</taxon>
        <taxon>Amanitaceae</taxon>
        <taxon>Amanita</taxon>
    </lineage>
</organism>
<keyword evidence="9" id="KW-1185">Reference proteome</keyword>
<dbReference type="EMBL" id="KZ301972">
    <property type="protein sequence ID" value="PFH53808.1"/>
    <property type="molecule type" value="Genomic_DNA"/>
</dbReference>
<evidence type="ECO:0000259" key="7">
    <source>
        <dbReference type="Pfam" id="PF17745"/>
    </source>
</evidence>
<comment type="function">
    <text evidence="4">Non catalytic subunit of RNase H2, an endonuclease that specifically degrades the RNA of RNA:DNA hybrids. Participates in DNA replication, possibly by mediating the removal of lagging-strand Okazaki fragment RNA primers during DNA replication. Mediates the excision of single ribonucleotides from DNA:RNA duplexes.</text>
</comment>
<dbReference type="OrthoDB" id="29098at2759"/>
<dbReference type="CDD" id="cd09270">
    <property type="entry name" value="RNase_H2-B"/>
    <property type="match status" value="1"/>
</dbReference>
<dbReference type="GO" id="GO:0006401">
    <property type="term" value="P:RNA catabolic process"/>
    <property type="evidence" value="ECO:0007669"/>
    <property type="project" value="TreeGrafter"/>
</dbReference>
<dbReference type="Pfam" id="PF17745">
    <property type="entry name" value="Ydr279_N"/>
    <property type="match status" value="1"/>
</dbReference>
<evidence type="ECO:0000256" key="2">
    <source>
        <dbReference type="ARBA" id="ARBA00019062"/>
    </source>
</evidence>
<dbReference type="PANTHER" id="PTHR13383">
    <property type="entry name" value="RIBONUCLEASE H2 SUBUNIT B"/>
    <property type="match status" value="1"/>
</dbReference>
<evidence type="ECO:0000259" key="6">
    <source>
        <dbReference type="Pfam" id="PF09468"/>
    </source>
</evidence>
<dbReference type="Proteomes" id="UP000242287">
    <property type="component" value="Unassembled WGS sequence"/>
</dbReference>
<dbReference type="GO" id="GO:0032299">
    <property type="term" value="C:ribonuclease H2 complex"/>
    <property type="evidence" value="ECO:0007669"/>
    <property type="project" value="InterPro"/>
</dbReference>
<dbReference type="InterPro" id="IPR019024">
    <property type="entry name" value="RNase_H2_suB_wHTH"/>
</dbReference>
<evidence type="ECO:0000256" key="5">
    <source>
        <dbReference type="ARBA" id="ARBA00033464"/>
    </source>
</evidence>
<dbReference type="AlphaFoldDB" id="A0A2A9NUM6"/>
<feature type="domain" description="Ribonuclease H2 subunit B wHTH" evidence="6">
    <location>
        <begin position="88"/>
        <end position="241"/>
    </location>
</feature>
<evidence type="ECO:0000313" key="8">
    <source>
        <dbReference type="EMBL" id="PFH53808.1"/>
    </source>
</evidence>
<dbReference type="STRING" id="703135.A0A2A9NUM6"/>
<sequence>MATHLTVLPVDLLHGWSTQIDLTSFLLLPHPRTGIPCLFYAIRNTKTQSQSILEVHSVEPTDGRSWFLGEEVITDGRLLIFTPVDPVFLLLPILQATNPLEGIESHFRPAADIFDEASSKLFGGSPAPSDVSTQVLQRDILQFSSLDSVRQSLHHVCDVKAVAQDVVVYRYSSIKVIEYLKKKVSQLMDSNAIDDSKVMFRSLAKNGLMDDGNEKLLEVGRIRAACDLLSQYLPTNLRDTLLATYDFSDLDAFLKKTLEQALSVIADKKPTKQVLKSTGDKKRKGKASHGVEQLKKVNVNGMAKLSAFFKKA</sequence>